<keyword evidence="1 5" id="KW-0732">Signal</keyword>
<dbReference type="PANTHER" id="PTHR21180:SF32">
    <property type="entry name" value="ENDONUCLEASE_EXONUCLEASE_PHOSPHATASE FAMILY DOMAIN-CONTAINING PROTEIN 1"/>
    <property type="match status" value="1"/>
</dbReference>
<evidence type="ECO:0000313" key="8">
    <source>
        <dbReference type="Proteomes" id="UP000187148"/>
    </source>
</evidence>
<dbReference type="FunFam" id="1.10.150.280:FF:000001">
    <property type="entry name" value="Competence protein ComEA helix-hairpin-helix repeat region"/>
    <property type="match status" value="1"/>
</dbReference>
<dbReference type="InterPro" id="IPR051675">
    <property type="entry name" value="Endo/Exo/Phosphatase_dom_1"/>
</dbReference>
<protein>
    <recommendedName>
        <fullName evidence="3">Uncharacterized protein YbaV</fullName>
    </recommendedName>
</protein>
<dbReference type="AlphaFoldDB" id="A0A807LG28"/>
<evidence type="ECO:0000256" key="1">
    <source>
        <dbReference type="ARBA" id="ARBA00022729"/>
    </source>
</evidence>
<feature type="compositionally biased region" description="Low complexity" evidence="4">
    <location>
        <begin position="28"/>
        <end position="53"/>
    </location>
</feature>
<keyword evidence="8" id="KW-1185">Reference proteome</keyword>
<evidence type="ECO:0000313" key="7">
    <source>
        <dbReference type="EMBL" id="APZ05556.1"/>
    </source>
</evidence>
<organism evidence="7 8">
    <name type="scientific">Kosakonia cowanii JCM 10956 = DSM 18146</name>
    <dbReference type="NCBI Taxonomy" id="1300165"/>
    <lineage>
        <taxon>Bacteria</taxon>
        <taxon>Pseudomonadati</taxon>
        <taxon>Pseudomonadota</taxon>
        <taxon>Gammaproteobacteria</taxon>
        <taxon>Enterobacterales</taxon>
        <taxon>Enterobacteriaceae</taxon>
        <taxon>Kosakonia</taxon>
    </lineage>
</organism>
<dbReference type="GO" id="GO:0015627">
    <property type="term" value="C:type II protein secretion system complex"/>
    <property type="evidence" value="ECO:0007669"/>
    <property type="project" value="TreeGrafter"/>
</dbReference>
<feature type="chain" id="PRO_5032534234" description="Uncharacterized protein YbaV" evidence="5">
    <location>
        <begin position="26"/>
        <end position="124"/>
    </location>
</feature>
<dbReference type="GO" id="GO:0015628">
    <property type="term" value="P:protein secretion by the type II secretion system"/>
    <property type="evidence" value="ECO:0007669"/>
    <property type="project" value="TreeGrafter"/>
</dbReference>
<dbReference type="GO" id="GO:0003677">
    <property type="term" value="F:DNA binding"/>
    <property type="evidence" value="ECO:0007669"/>
    <property type="project" value="InterPro"/>
</dbReference>
<accession>A0A807LG28</accession>
<evidence type="ECO:0000256" key="2">
    <source>
        <dbReference type="ARBA" id="ARBA00022737"/>
    </source>
</evidence>
<dbReference type="Gene3D" id="1.10.150.280">
    <property type="entry name" value="AF1531-like domain"/>
    <property type="match status" value="1"/>
</dbReference>
<dbReference type="InterPro" id="IPR010994">
    <property type="entry name" value="RuvA_2-like"/>
</dbReference>
<dbReference type="PANTHER" id="PTHR21180">
    <property type="entry name" value="ENDONUCLEASE/EXONUCLEASE/PHOSPHATASE FAMILY DOMAIN-CONTAINING PROTEIN 1"/>
    <property type="match status" value="1"/>
</dbReference>
<evidence type="ECO:0000256" key="5">
    <source>
        <dbReference type="SAM" id="SignalP"/>
    </source>
</evidence>
<reference evidence="7 8" key="1">
    <citation type="submission" date="2017-01" db="EMBL/GenBank/DDBJ databases">
        <authorList>
            <person name="Cao J.-M."/>
        </authorList>
    </citation>
    <scope>NUCLEOTIDE SEQUENCE [LARGE SCALE GENOMIC DNA]</scope>
    <source>
        <strain evidence="7 8">888-76</strain>
    </source>
</reference>
<sequence>MKHGVKSLLLPLAFMCAAFSSATLAVPASGAKPPAAHAAAPASHTKGQEAAKPAQEEEEGVKVSINSATAEELSKALKGVGLKKAQAIVSYREEYGPFKSVEDLKQVPGMGGKLVERNLVNLKL</sequence>
<dbReference type="SUPFAM" id="SSF47781">
    <property type="entry name" value="RuvA domain 2-like"/>
    <property type="match status" value="1"/>
</dbReference>
<dbReference type="InterPro" id="IPR004509">
    <property type="entry name" value="Competence_ComEA_HhH"/>
</dbReference>
<dbReference type="Proteomes" id="UP000187148">
    <property type="component" value="Chromosome"/>
</dbReference>
<evidence type="ECO:0000256" key="3">
    <source>
        <dbReference type="ARBA" id="ARBA00070757"/>
    </source>
</evidence>
<dbReference type="Pfam" id="PF12836">
    <property type="entry name" value="HHH_3"/>
    <property type="match status" value="1"/>
</dbReference>
<dbReference type="GO" id="GO:0006281">
    <property type="term" value="P:DNA repair"/>
    <property type="evidence" value="ECO:0007669"/>
    <property type="project" value="InterPro"/>
</dbReference>
<gene>
    <name evidence="7" type="ORF">BWI95_11130</name>
</gene>
<keyword evidence="2" id="KW-0677">Repeat</keyword>
<name>A0A807LG28_9ENTR</name>
<feature type="domain" description="Helix-hairpin-helix DNA-binding motif class 1" evidence="6">
    <location>
        <begin position="71"/>
        <end position="91"/>
    </location>
</feature>
<dbReference type="RefSeq" id="WP_054804407.1">
    <property type="nucleotide sequence ID" value="NZ_CP019445.1"/>
</dbReference>
<feature type="domain" description="Helix-hairpin-helix DNA-binding motif class 1" evidence="6">
    <location>
        <begin position="102"/>
        <end position="121"/>
    </location>
</feature>
<dbReference type="NCBIfam" id="TIGR00426">
    <property type="entry name" value="competence protein ComEA helix-hairpin-helix repeat region"/>
    <property type="match status" value="1"/>
</dbReference>
<feature type="signal peptide" evidence="5">
    <location>
        <begin position="1"/>
        <end position="25"/>
    </location>
</feature>
<dbReference type="SMART" id="SM00278">
    <property type="entry name" value="HhH1"/>
    <property type="match status" value="2"/>
</dbReference>
<dbReference type="EMBL" id="CP019445">
    <property type="protein sequence ID" value="APZ05556.1"/>
    <property type="molecule type" value="Genomic_DNA"/>
</dbReference>
<feature type="region of interest" description="Disordered" evidence="4">
    <location>
        <begin position="28"/>
        <end position="60"/>
    </location>
</feature>
<evidence type="ECO:0000256" key="4">
    <source>
        <dbReference type="SAM" id="MobiDB-lite"/>
    </source>
</evidence>
<evidence type="ECO:0000259" key="6">
    <source>
        <dbReference type="SMART" id="SM00278"/>
    </source>
</evidence>
<dbReference type="KEGG" id="kco:BWI95_11130"/>
<proteinExistence type="predicted"/>
<dbReference type="InterPro" id="IPR003583">
    <property type="entry name" value="Hlx-hairpin-Hlx_DNA-bd_motif"/>
</dbReference>